<feature type="region of interest" description="Disordered" evidence="1">
    <location>
        <begin position="1"/>
        <end position="61"/>
    </location>
</feature>
<reference evidence="2 3" key="1">
    <citation type="submission" date="2019-05" db="EMBL/GenBank/DDBJ databases">
        <title>Another draft genome of Portunus trituberculatus and its Hox gene families provides insights of decapod evolution.</title>
        <authorList>
            <person name="Jeong J.-H."/>
            <person name="Song I."/>
            <person name="Kim S."/>
            <person name="Choi T."/>
            <person name="Kim D."/>
            <person name="Ryu S."/>
            <person name="Kim W."/>
        </authorList>
    </citation>
    <scope>NUCLEOTIDE SEQUENCE [LARGE SCALE GENOMIC DNA]</scope>
    <source>
        <tissue evidence="2">Muscle</tissue>
    </source>
</reference>
<protein>
    <submittedName>
        <fullName evidence="2">Uncharacterized protein</fullName>
    </submittedName>
</protein>
<dbReference type="Proteomes" id="UP000324222">
    <property type="component" value="Unassembled WGS sequence"/>
</dbReference>
<name>A0A5B7J893_PORTR</name>
<evidence type="ECO:0000313" key="2">
    <source>
        <dbReference type="EMBL" id="MPC92412.1"/>
    </source>
</evidence>
<feature type="compositionally biased region" description="Polar residues" evidence="1">
    <location>
        <begin position="1"/>
        <end position="28"/>
    </location>
</feature>
<proteinExistence type="predicted"/>
<comment type="caution">
    <text evidence="2">The sequence shown here is derived from an EMBL/GenBank/DDBJ whole genome shotgun (WGS) entry which is preliminary data.</text>
</comment>
<gene>
    <name evidence="2" type="ORF">E2C01_087500</name>
</gene>
<sequence length="61" mass="6357">MLKSASQPASLKLQSQTSSGCMPLTNHSVGRYSSALADTPQPATVQATSPPLEQRQEAGQS</sequence>
<accession>A0A5B7J893</accession>
<feature type="compositionally biased region" description="Polar residues" evidence="1">
    <location>
        <begin position="41"/>
        <end position="61"/>
    </location>
</feature>
<dbReference type="EMBL" id="VSRR010091205">
    <property type="protein sequence ID" value="MPC92412.1"/>
    <property type="molecule type" value="Genomic_DNA"/>
</dbReference>
<keyword evidence="3" id="KW-1185">Reference proteome</keyword>
<organism evidence="2 3">
    <name type="scientific">Portunus trituberculatus</name>
    <name type="common">Swimming crab</name>
    <name type="synonym">Neptunus trituberculatus</name>
    <dbReference type="NCBI Taxonomy" id="210409"/>
    <lineage>
        <taxon>Eukaryota</taxon>
        <taxon>Metazoa</taxon>
        <taxon>Ecdysozoa</taxon>
        <taxon>Arthropoda</taxon>
        <taxon>Crustacea</taxon>
        <taxon>Multicrustacea</taxon>
        <taxon>Malacostraca</taxon>
        <taxon>Eumalacostraca</taxon>
        <taxon>Eucarida</taxon>
        <taxon>Decapoda</taxon>
        <taxon>Pleocyemata</taxon>
        <taxon>Brachyura</taxon>
        <taxon>Eubrachyura</taxon>
        <taxon>Portunoidea</taxon>
        <taxon>Portunidae</taxon>
        <taxon>Portuninae</taxon>
        <taxon>Portunus</taxon>
    </lineage>
</organism>
<dbReference type="AlphaFoldDB" id="A0A5B7J893"/>
<evidence type="ECO:0000313" key="3">
    <source>
        <dbReference type="Proteomes" id="UP000324222"/>
    </source>
</evidence>
<evidence type="ECO:0000256" key="1">
    <source>
        <dbReference type="SAM" id="MobiDB-lite"/>
    </source>
</evidence>